<dbReference type="Gene3D" id="2.40.10.10">
    <property type="entry name" value="Trypsin-like serine proteases"/>
    <property type="match status" value="1"/>
</dbReference>
<organism evidence="2 3">
    <name type="scientific">Emergomyces pasteurianus Ep9510</name>
    <dbReference type="NCBI Taxonomy" id="1447872"/>
    <lineage>
        <taxon>Eukaryota</taxon>
        <taxon>Fungi</taxon>
        <taxon>Dikarya</taxon>
        <taxon>Ascomycota</taxon>
        <taxon>Pezizomycotina</taxon>
        <taxon>Eurotiomycetes</taxon>
        <taxon>Eurotiomycetidae</taxon>
        <taxon>Onygenales</taxon>
        <taxon>Ajellomycetaceae</taxon>
        <taxon>Emergomyces</taxon>
    </lineage>
</organism>
<protein>
    <submittedName>
        <fullName evidence="2">Uncharacterized protein</fullName>
    </submittedName>
</protein>
<feature type="region of interest" description="Disordered" evidence="1">
    <location>
        <begin position="1"/>
        <end position="61"/>
    </location>
</feature>
<evidence type="ECO:0000313" key="3">
    <source>
        <dbReference type="Proteomes" id="UP000182235"/>
    </source>
</evidence>
<keyword evidence="3" id="KW-1185">Reference proteome</keyword>
<evidence type="ECO:0000256" key="1">
    <source>
        <dbReference type="SAM" id="MobiDB-lite"/>
    </source>
</evidence>
<comment type="caution">
    <text evidence="2">The sequence shown here is derived from an EMBL/GenBank/DDBJ whole genome shotgun (WGS) entry which is preliminary data.</text>
</comment>
<proteinExistence type="predicted"/>
<feature type="compositionally biased region" description="Low complexity" evidence="1">
    <location>
        <begin position="48"/>
        <end position="59"/>
    </location>
</feature>
<evidence type="ECO:0000313" key="2">
    <source>
        <dbReference type="EMBL" id="OJD09966.1"/>
    </source>
</evidence>
<dbReference type="Proteomes" id="UP000182235">
    <property type="component" value="Unassembled WGS sequence"/>
</dbReference>
<gene>
    <name evidence="2" type="ORF">AJ78_08830</name>
</gene>
<dbReference type="AlphaFoldDB" id="A0A1J9P196"/>
<dbReference type="STRING" id="1447872.A0A1J9P196"/>
<sequence>MMASVTLSRRAVNRSSEDCYASPSVPSPGWTATFPNPHPAPQRRKRSSGSSSDSDQTTSNIRVEDFRVGGPYLCILPAMSSSVSQQHPAFAKFTSQFQRDILDRLERHSVQWKALDLLDRQSARYDDSRSTVTVVVSASRNELDRSWLDACLEILDLFQLHDLPTLNIEIIDERASKQKYTFPVFETDKIYSKWNELSTRICELVGMEGWLSLECFRRGTDPNRENNPPTIVLTIPMDSPKSWRVERDHIASLLDAEDLQDVAVEVLRSYVWRVTGGFGSVVLPDNAWKQQAQLGMSIGPHGSDIKGSTFGGFVQLQHPGTKQWNTFGLTCYHCIEPVQEGNDSSGLSKDINKWREAGITVNDAKIANIGVDMPALKDHLTRMNMIKAREAEWMESPLRNLVQNARANNEFIIPNDEVTYGGIEAEINQSLAIKDEAEKFFATGNALLGRVFAASGYRMTGSIDRRQLDWALIRVVSSRIGNNSVPPVGSYKDEDGLGVFLGQPMGQSSRENISHDSSLYKIGRRTNFTIGRYQGLRSLHLESLRPSDQGQKVVAVTKEAAITPKNGFQFSAEGDSGSFVFDELANFVGLLSAGNMETGVAYFTPATILFEDIKWITGARDVRLL</sequence>
<dbReference type="InterPro" id="IPR043504">
    <property type="entry name" value="Peptidase_S1_PA_chymotrypsin"/>
</dbReference>
<accession>A0A1J9P196</accession>
<name>A0A1J9P196_9EURO</name>
<dbReference type="OrthoDB" id="5424209at2759"/>
<dbReference type="EMBL" id="LGRN01001008">
    <property type="protein sequence ID" value="OJD09966.1"/>
    <property type="molecule type" value="Genomic_DNA"/>
</dbReference>
<reference evidence="2 3" key="1">
    <citation type="submission" date="2015-07" db="EMBL/GenBank/DDBJ databases">
        <title>Emmonsia species relationships and genome sequence.</title>
        <authorList>
            <consortium name="The Broad Institute Genomics Platform"/>
            <person name="Cuomo C.A."/>
            <person name="Munoz J.F."/>
            <person name="Imamovic A."/>
            <person name="Priest M.E."/>
            <person name="Young S."/>
            <person name="Clay O.K."/>
            <person name="McEwen J.G."/>
        </authorList>
    </citation>
    <scope>NUCLEOTIDE SEQUENCE [LARGE SCALE GENOMIC DNA]</scope>
    <source>
        <strain evidence="2 3">UAMH 9510</strain>
    </source>
</reference>